<dbReference type="AlphaFoldDB" id="X0XIG7"/>
<feature type="non-terminal residue" evidence="1">
    <location>
        <position position="1"/>
    </location>
</feature>
<dbReference type="EMBL" id="BARS01053787">
    <property type="protein sequence ID" value="GAG42935.1"/>
    <property type="molecule type" value="Genomic_DNA"/>
</dbReference>
<organism evidence="1">
    <name type="scientific">marine sediment metagenome</name>
    <dbReference type="NCBI Taxonomy" id="412755"/>
    <lineage>
        <taxon>unclassified sequences</taxon>
        <taxon>metagenomes</taxon>
        <taxon>ecological metagenomes</taxon>
    </lineage>
</organism>
<gene>
    <name evidence="1" type="ORF">S01H1_79741</name>
</gene>
<dbReference type="InterPro" id="IPR029057">
    <property type="entry name" value="PRTase-like"/>
</dbReference>
<proteinExistence type="predicted"/>
<evidence type="ECO:0008006" key="2">
    <source>
        <dbReference type="Google" id="ProtNLM"/>
    </source>
</evidence>
<name>X0XIG7_9ZZZZ</name>
<protein>
    <recommendedName>
        <fullName evidence="2">Orotate phosphoribosyltransferase</fullName>
    </recommendedName>
</protein>
<evidence type="ECO:0000313" key="1">
    <source>
        <dbReference type="EMBL" id="GAG42935.1"/>
    </source>
</evidence>
<dbReference type="Gene3D" id="3.40.50.2020">
    <property type="match status" value="1"/>
</dbReference>
<accession>X0XIG7</accession>
<sequence length="37" mass="3726">VSLVAIDVPTYSADDCPLCREGLPLVKPGSRATPGGA</sequence>
<reference evidence="1" key="1">
    <citation type="journal article" date="2014" name="Front. Microbiol.">
        <title>High frequency of phylogenetically diverse reductive dehalogenase-homologous genes in deep subseafloor sedimentary metagenomes.</title>
        <authorList>
            <person name="Kawai M."/>
            <person name="Futagami T."/>
            <person name="Toyoda A."/>
            <person name="Takaki Y."/>
            <person name="Nishi S."/>
            <person name="Hori S."/>
            <person name="Arai W."/>
            <person name="Tsubouchi T."/>
            <person name="Morono Y."/>
            <person name="Uchiyama I."/>
            <person name="Ito T."/>
            <person name="Fujiyama A."/>
            <person name="Inagaki F."/>
            <person name="Takami H."/>
        </authorList>
    </citation>
    <scope>NUCLEOTIDE SEQUENCE</scope>
    <source>
        <strain evidence="1">Expedition CK06-06</strain>
    </source>
</reference>
<comment type="caution">
    <text evidence="1">The sequence shown here is derived from an EMBL/GenBank/DDBJ whole genome shotgun (WGS) entry which is preliminary data.</text>
</comment>